<dbReference type="EMBL" id="RAQU01000071">
    <property type="protein sequence ID" value="RKK03735.1"/>
    <property type="molecule type" value="Genomic_DNA"/>
</dbReference>
<evidence type="ECO:0000313" key="3">
    <source>
        <dbReference type="EMBL" id="RMI26266.1"/>
    </source>
</evidence>
<comment type="caution">
    <text evidence="2">The sequence shown here is derived from an EMBL/GenBank/DDBJ whole genome shotgun (WGS) entry which is preliminary data.</text>
</comment>
<sequence length="102" mass="10513">MTKIRSLFGALALTISAGMAQAQMLTTTGNGESFAMHYGPGHVGNIVGGGPVTLTGGAQDGLILYQDPSFAQRRAGIARDMGGESPLVYLPEAPVSTMMTAR</sequence>
<evidence type="ECO:0000313" key="5">
    <source>
        <dbReference type="Proteomes" id="UP000278036"/>
    </source>
</evidence>
<proteinExistence type="predicted"/>
<dbReference type="OrthoDB" id="7291169at2"/>
<gene>
    <name evidence="2" type="ORF">D6Z83_12970</name>
    <name evidence="3" type="ORF">EBE87_02965</name>
</gene>
<feature type="signal peptide" evidence="1">
    <location>
        <begin position="1"/>
        <end position="22"/>
    </location>
</feature>
<reference evidence="2 5" key="1">
    <citation type="submission" date="2018-09" db="EMBL/GenBank/DDBJ databases">
        <title>Roseomonas sp. nov., isolated from feces of Tibetan antelopes in the Qinghai-Tibet plateau, China.</title>
        <authorList>
            <person name="Tian Z."/>
        </authorList>
    </citation>
    <scope>NUCLEOTIDE SEQUENCE [LARGE SCALE GENOMIC DNA]</scope>
    <source>
        <strain evidence="3 4">Z23</strain>
        <strain evidence="2 5">Z24</strain>
    </source>
</reference>
<dbReference type="EMBL" id="RFLX01000002">
    <property type="protein sequence ID" value="RMI26266.1"/>
    <property type="molecule type" value="Genomic_DNA"/>
</dbReference>
<dbReference type="Proteomes" id="UP000274097">
    <property type="component" value="Unassembled WGS sequence"/>
</dbReference>
<dbReference type="InParanoid" id="A0A3A9JGT7"/>
<dbReference type="Proteomes" id="UP000278036">
    <property type="component" value="Unassembled WGS sequence"/>
</dbReference>
<organism evidence="2 5">
    <name type="scientific">Teichococcus wenyumeiae</name>
    <dbReference type="NCBI Taxonomy" id="2478470"/>
    <lineage>
        <taxon>Bacteria</taxon>
        <taxon>Pseudomonadati</taxon>
        <taxon>Pseudomonadota</taxon>
        <taxon>Alphaproteobacteria</taxon>
        <taxon>Acetobacterales</taxon>
        <taxon>Roseomonadaceae</taxon>
        <taxon>Roseomonas</taxon>
    </lineage>
</organism>
<evidence type="ECO:0000313" key="4">
    <source>
        <dbReference type="Proteomes" id="UP000274097"/>
    </source>
</evidence>
<name>A0A3A9JGT7_9PROT</name>
<evidence type="ECO:0000313" key="2">
    <source>
        <dbReference type="EMBL" id="RKK03735.1"/>
    </source>
</evidence>
<evidence type="ECO:0000256" key="1">
    <source>
        <dbReference type="SAM" id="SignalP"/>
    </source>
</evidence>
<protein>
    <submittedName>
        <fullName evidence="2">Uncharacterized protein</fullName>
    </submittedName>
</protein>
<keyword evidence="4" id="KW-1185">Reference proteome</keyword>
<accession>A0A3A9JGT7</accession>
<dbReference type="AlphaFoldDB" id="A0A3A9JGT7"/>
<keyword evidence="1" id="KW-0732">Signal</keyword>
<dbReference type="RefSeq" id="WP_120638724.1">
    <property type="nucleotide sequence ID" value="NZ_RAQU01000071.1"/>
</dbReference>
<feature type="chain" id="PRO_5017208314" evidence="1">
    <location>
        <begin position="23"/>
        <end position="102"/>
    </location>
</feature>